<feature type="region of interest" description="Disordered" evidence="1">
    <location>
        <begin position="142"/>
        <end position="164"/>
    </location>
</feature>
<feature type="compositionally biased region" description="Acidic residues" evidence="1">
    <location>
        <begin position="151"/>
        <end position="164"/>
    </location>
</feature>
<comment type="caution">
    <text evidence="2">The sequence shown here is derived from an EMBL/GenBank/DDBJ whole genome shotgun (WGS) entry which is preliminary data.</text>
</comment>
<keyword evidence="3" id="KW-1185">Reference proteome</keyword>
<gene>
    <name evidence="2" type="ORF">QQX04_12025</name>
</gene>
<evidence type="ECO:0000313" key="3">
    <source>
        <dbReference type="Proteomes" id="UP001172738"/>
    </source>
</evidence>
<sequence length="164" mass="18343">MTNEHDEVREVETVEELIREVGVRLLSVQPFKLSGERDDDFDGTVPESFDVDHEESVRFALAPNRIAVRLITKLSIKSVCAVEIDYAAEFEPEQPVHLSVEALQGFINRVAAMQIWPYTRQAAQDMFLRVINEAVPLPVVSPDDFNFGPAGDDETDADGEAPED</sequence>
<evidence type="ECO:0000256" key="1">
    <source>
        <dbReference type="SAM" id="MobiDB-lite"/>
    </source>
</evidence>
<dbReference type="EMBL" id="JAUHPV010000007">
    <property type="protein sequence ID" value="MDN4473723.1"/>
    <property type="molecule type" value="Genomic_DNA"/>
</dbReference>
<reference evidence="2" key="1">
    <citation type="submission" date="2023-06" db="EMBL/GenBank/DDBJ databases">
        <title>SYSU T00b26.</title>
        <authorList>
            <person name="Gao L."/>
            <person name="Fang B.-Z."/>
            <person name="Li W.-J."/>
        </authorList>
    </citation>
    <scope>NUCLEOTIDE SEQUENCE</scope>
    <source>
        <strain evidence="2">SYSU T00b26</strain>
    </source>
</reference>
<dbReference type="Proteomes" id="UP001172738">
    <property type="component" value="Unassembled WGS sequence"/>
</dbReference>
<name>A0ABT8G3M1_9MICO</name>
<protein>
    <recommendedName>
        <fullName evidence="4">Preprotein translocase subunit SecB</fullName>
    </recommendedName>
</protein>
<organism evidence="2 3">
    <name type="scientific">Demequina zhanjiangensis</name>
    <dbReference type="NCBI Taxonomy" id="3051659"/>
    <lineage>
        <taxon>Bacteria</taxon>
        <taxon>Bacillati</taxon>
        <taxon>Actinomycetota</taxon>
        <taxon>Actinomycetes</taxon>
        <taxon>Micrococcales</taxon>
        <taxon>Demequinaceae</taxon>
        <taxon>Demequina</taxon>
    </lineage>
</organism>
<accession>A0ABT8G3M1</accession>
<evidence type="ECO:0000313" key="2">
    <source>
        <dbReference type="EMBL" id="MDN4473723.1"/>
    </source>
</evidence>
<proteinExistence type="predicted"/>
<dbReference type="RefSeq" id="WP_301129526.1">
    <property type="nucleotide sequence ID" value="NZ_JAUHPV010000007.1"/>
</dbReference>
<evidence type="ECO:0008006" key="4">
    <source>
        <dbReference type="Google" id="ProtNLM"/>
    </source>
</evidence>